<dbReference type="GO" id="GO:0016787">
    <property type="term" value="F:hydrolase activity"/>
    <property type="evidence" value="ECO:0007669"/>
    <property type="project" value="UniProtKB-KW"/>
</dbReference>
<sequence>MANAMIMADPDNVATVLSSVTAGSRVELIEKTGGRRAPMEAGEGIPAGNKIALEAIPKGKDIIKYGVAVGYASCDIAEGTLVHVHNVRSHRIDIPDGIIDEILNQMGLKQRGNP</sequence>
<dbReference type="Pfam" id="PF08666">
    <property type="entry name" value="SAF"/>
    <property type="match status" value="1"/>
</dbReference>
<dbReference type="PANTHER" id="PTHR30536:SF5">
    <property type="entry name" value="ALTRONATE DEHYDRATASE"/>
    <property type="match status" value="1"/>
</dbReference>
<dbReference type="Proteomes" id="UP000198870">
    <property type="component" value="Unassembled WGS sequence"/>
</dbReference>
<dbReference type="InterPro" id="IPR013974">
    <property type="entry name" value="SAF"/>
</dbReference>
<dbReference type="GO" id="GO:0019698">
    <property type="term" value="P:D-galacturonate catabolic process"/>
    <property type="evidence" value="ECO:0007669"/>
    <property type="project" value="TreeGrafter"/>
</dbReference>
<reference evidence="3 4" key="1">
    <citation type="submission" date="2016-10" db="EMBL/GenBank/DDBJ databases">
        <authorList>
            <person name="de Groot N.N."/>
        </authorList>
    </citation>
    <scope>NUCLEOTIDE SEQUENCE [LARGE SCALE GENOMIC DNA]</scope>
    <source>
        <strain evidence="3 4">AA1</strain>
    </source>
</reference>
<dbReference type="GO" id="GO:0016829">
    <property type="term" value="F:lyase activity"/>
    <property type="evidence" value="ECO:0007669"/>
    <property type="project" value="UniProtKB-KW"/>
</dbReference>
<protein>
    <submittedName>
        <fullName evidence="3">Altronate hydrolase/altronate dehydratase small subunit</fullName>
    </submittedName>
</protein>
<name>A0A1G5CQH7_9BACT</name>
<gene>
    <name evidence="3" type="ORF">SAMN05216233_103150</name>
</gene>
<dbReference type="InterPro" id="IPR044144">
    <property type="entry name" value="SAF_UxaA/GarD"/>
</dbReference>
<evidence type="ECO:0000313" key="3">
    <source>
        <dbReference type="EMBL" id="SCY04642.1"/>
    </source>
</evidence>
<evidence type="ECO:0000313" key="4">
    <source>
        <dbReference type="Proteomes" id="UP000198870"/>
    </source>
</evidence>
<dbReference type="PANTHER" id="PTHR30536">
    <property type="entry name" value="ALTRONATE/GALACTARATE DEHYDRATASE"/>
    <property type="match status" value="1"/>
</dbReference>
<organism evidence="3 4">
    <name type="scientific">Desulfoluna spongiiphila</name>
    <dbReference type="NCBI Taxonomy" id="419481"/>
    <lineage>
        <taxon>Bacteria</taxon>
        <taxon>Pseudomonadati</taxon>
        <taxon>Thermodesulfobacteriota</taxon>
        <taxon>Desulfobacteria</taxon>
        <taxon>Desulfobacterales</taxon>
        <taxon>Desulfolunaceae</taxon>
        <taxon>Desulfoluna</taxon>
    </lineage>
</organism>
<feature type="domain" description="SAF" evidence="2">
    <location>
        <begin position="11"/>
        <end position="88"/>
    </location>
</feature>
<proteinExistence type="predicted"/>
<dbReference type="SMART" id="SM00858">
    <property type="entry name" value="SAF"/>
    <property type="match status" value="1"/>
</dbReference>
<dbReference type="InterPro" id="IPR052172">
    <property type="entry name" value="UxaA_altronate/galactarate_dh"/>
</dbReference>
<dbReference type="AlphaFoldDB" id="A0A1G5CQH7"/>
<dbReference type="RefSeq" id="WP_139163874.1">
    <property type="nucleotide sequence ID" value="NZ_FMUX01000003.1"/>
</dbReference>
<dbReference type="EMBL" id="FMUX01000003">
    <property type="protein sequence ID" value="SCY04642.1"/>
    <property type="molecule type" value="Genomic_DNA"/>
</dbReference>
<evidence type="ECO:0000259" key="2">
    <source>
        <dbReference type="SMART" id="SM00858"/>
    </source>
</evidence>
<dbReference type="CDD" id="cd11613">
    <property type="entry name" value="SAF_AH_GD"/>
    <property type="match status" value="1"/>
</dbReference>
<keyword evidence="3" id="KW-0378">Hydrolase</keyword>
<keyword evidence="1" id="KW-0456">Lyase</keyword>
<evidence type="ECO:0000256" key="1">
    <source>
        <dbReference type="ARBA" id="ARBA00023239"/>
    </source>
</evidence>
<dbReference type="STRING" id="419481.SAMN05216233_103150"/>
<accession>A0A1G5CQH7</accession>
<dbReference type="Gene3D" id="2.30.130.110">
    <property type="match status" value="1"/>
</dbReference>
<keyword evidence="4" id="KW-1185">Reference proteome</keyword>
<dbReference type="OrthoDB" id="9804574at2"/>